<dbReference type="AlphaFoldDB" id="A0A9D4RYC6"/>
<dbReference type="EMBL" id="JAIWYP010000001">
    <property type="protein sequence ID" value="KAH3883453.1"/>
    <property type="molecule type" value="Genomic_DNA"/>
</dbReference>
<accession>A0A9D4RYC6</accession>
<reference evidence="1" key="1">
    <citation type="journal article" date="2019" name="bioRxiv">
        <title>The Genome of the Zebra Mussel, Dreissena polymorpha: A Resource for Invasive Species Research.</title>
        <authorList>
            <person name="McCartney M.A."/>
            <person name="Auch B."/>
            <person name="Kono T."/>
            <person name="Mallez S."/>
            <person name="Zhang Y."/>
            <person name="Obille A."/>
            <person name="Becker A."/>
            <person name="Abrahante J.E."/>
            <person name="Garbe J."/>
            <person name="Badalamenti J.P."/>
            <person name="Herman A."/>
            <person name="Mangelson H."/>
            <person name="Liachko I."/>
            <person name="Sullivan S."/>
            <person name="Sone E.D."/>
            <person name="Koren S."/>
            <person name="Silverstein K.A.T."/>
            <person name="Beckman K.B."/>
            <person name="Gohl D.M."/>
        </authorList>
    </citation>
    <scope>NUCLEOTIDE SEQUENCE</scope>
    <source>
        <strain evidence="1">Duluth1</strain>
        <tissue evidence="1">Whole animal</tissue>
    </source>
</reference>
<sequence>MLLFKAPIADGTHTFDVDLKSVEQIHSTGEIIAVDDLIVRCSNVEEGTDRPGPSSRQIDIVPYRLSQTGLYHPQASILMRLQELSIGGQ</sequence>
<dbReference type="Proteomes" id="UP000828390">
    <property type="component" value="Unassembled WGS sequence"/>
</dbReference>
<proteinExistence type="predicted"/>
<comment type="caution">
    <text evidence="1">The sequence shown here is derived from an EMBL/GenBank/DDBJ whole genome shotgun (WGS) entry which is preliminary data.</text>
</comment>
<keyword evidence="2" id="KW-1185">Reference proteome</keyword>
<evidence type="ECO:0000313" key="2">
    <source>
        <dbReference type="Proteomes" id="UP000828390"/>
    </source>
</evidence>
<reference evidence="1" key="2">
    <citation type="submission" date="2020-11" db="EMBL/GenBank/DDBJ databases">
        <authorList>
            <person name="McCartney M.A."/>
            <person name="Auch B."/>
            <person name="Kono T."/>
            <person name="Mallez S."/>
            <person name="Becker A."/>
            <person name="Gohl D.M."/>
            <person name="Silverstein K.A.T."/>
            <person name="Koren S."/>
            <person name="Bechman K.B."/>
            <person name="Herman A."/>
            <person name="Abrahante J.E."/>
            <person name="Garbe J."/>
        </authorList>
    </citation>
    <scope>NUCLEOTIDE SEQUENCE</scope>
    <source>
        <strain evidence="1">Duluth1</strain>
        <tissue evidence="1">Whole animal</tissue>
    </source>
</reference>
<protein>
    <submittedName>
        <fullName evidence="1">Uncharacterized protein</fullName>
    </submittedName>
</protein>
<name>A0A9D4RYC6_DREPO</name>
<evidence type="ECO:0000313" key="1">
    <source>
        <dbReference type="EMBL" id="KAH3883453.1"/>
    </source>
</evidence>
<organism evidence="1 2">
    <name type="scientific">Dreissena polymorpha</name>
    <name type="common">Zebra mussel</name>
    <name type="synonym">Mytilus polymorpha</name>
    <dbReference type="NCBI Taxonomy" id="45954"/>
    <lineage>
        <taxon>Eukaryota</taxon>
        <taxon>Metazoa</taxon>
        <taxon>Spiralia</taxon>
        <taxon>Lophotrochozoa</taxon>
        <taxon>Mollusca</taxon>
        <taxon>Bivalvia</taxon>
        <taxon>Autobranchia</taxon>
        <taxon>Heteroconchia</taxon>
        <taxon>Euheterodonta</taxon>
        <taxon>Imparidentia</taxon>
        <taxon>Neoheterodontei</taxon>
        <taxon>Myida</taxon>
        <taxon>Dreissenoidea</taxon>
        <taxon>Dreissenidae</taxon>
        <taxon>Dreissena</taxon>
    </lineage>
</organism>
<gene>
    <name evidence="1" type="ORF">DPMN_007410</name>
</gene>